<evidence type="ECO:0000256" key="1">
    <source>
        <dbReference type="SAM" id="Phobius"/>
    </source>
</evidence>
<dbReference type="EMBL" id="ARXV01000007">
    <property type="protein sequence ID" value="KGD64663.1"/>
    <property type="molecule type" value="Genomic_DNA"/>
</dbReference>
<accession>A0A095TQM1</accession>
<organism evidence="2 3">
    <name type="scientific">Alcanivorax nanhaiticus</name>
    <dbReference type="NCBI Taxonomy" id="1177154"/>
    <lineage>
        <taxon>Bacteria</taxon>
        <taxon>Pseudomonadati</taxon>
        <taxon>Pseudomonadota</taxon>
        <taxon>Gammaproteobacteria</taxon>
        <taxon>Oceanospirillales</taxon>
        <taxon>Alcanivoracaceae</taxon>
        <taxon>Alcanivorax</taxon>
    </lineage>
</organism>
<feature type="transmembrane region" description="Helical" evidence="1">
    <location>
        <begin position="91"/>
        <end position="111"/>
    </location>
</feature>
<feature type="transmembrane region" description="Helical" evidence="1">
    <location>
        <begin position="68"/>
        <end position="85"/>
    </location>
</feature>
<keyword evidence="1" id="KW-0472">Membrane</keyword>
<dbReference type="STRING" id="1177154.Y5S_02029"/>
<dbReference type="AlphaFoldDB" id="A0A095TQM1"/>
<reference evidence="2 3" key="1">
    <citation type="submission" date="2012-09" db="EMBL/GenBank/DDBJ databases">
        <title>Genome Sequence of alkane-degrading Bacterium Alcanivorax sp. 19-m-6.</title>
        <authorList>
            <person name="Lai Q."/>
            <person name="Shao Z."/>
        </authorList>
    </citation>
    <scope>NUCLEOTIDE SEQUENCE [LARGE SCALE GENOMIC DNA]</scope>
    <source>
        <strain evidence="2 3">19-m-6</strain>
    </source>
</reference>
<evidence type="ECO:0008006" key="4">
    <source>
        <dbReference type="Google" id="ProtNLM"/>
    </source>
</evidence>
<gene>
    <name evidence="2" type="ORF">Y5S_02029</name>
</gene>
<keyword evidence="1" id="KW-0812">Transmembrane</keyword>
<evidence type="ECO:0000313" key="3">
    <source>
        <dbReference type="Proteomes" id="UP000029444"/>
    </source>
</evidence>
<dbReference type="OrthoDB" id="5905880at2"/>
<dbReference type="RefSeq" id="WP_035232762.1">
    <property type="nucleotide sequence ID" value="NZ_ARXV01000007.1"/>
</dbReference>
<proteinExistence type="predicted"/>
<keyword evidence="1" id="KW-1133">Transmembrane helix</keyword>
<dbReference type="Proteomes" id="UP000029444">
    <property type="component" value="Unassembled WGS sequence"/>
</dbReference>
<evidence type="ECO:0000313" key="2">
    <source>
        <dbReference type="EMBL" id="KGD64663.1"/>
    </source>
</evidence>
<keyword evidence="3" id="KW-1185">Reference proteome</keyword>
<sequence length="171" mass="19233">MYRIYYLVPTLQQVRNAIGRLDDAGFGGDRVHVMARDNGELERLGINSTTPWEDTDLMADGYSGATRGFMIGLIAGYAVAFADPWGTDAHLGIWALTALFFTCFGAWVGGLRGISHPNHHLLPYIRSVRSGNYLLIIDVDRKVQRNQVHRALDDYIDIRQHHEEADYSPLT</sequence>
<name>A0A095TQM1_9GAMM</name>
<comment type="caution">
    <text evidence="2">The sequence shown here is derived from an EMBL/GenBank/DDBJ whole genome shotgun (WGS) entry which is preliminary data.</text>
</comment>
<dbReference type="PATRIC" id="fig|1177154.3.peg.2062"/>
<dbReference type="eggNOG" id="ENOG5032W7W">
    <property type="taxonomic scope" value="Bacteria"/>
</dbReference>
<protein>
    <recommendedName>
        <fullName evidence="4">Transmembrane protein</fullName>
    </recommendedName>
</protein>